<sequence>MLGSRHMVEQCCLSITTEKHIKQLINRPNQT</sequence>
<protein>
    <submittedName>
        <fullName evidence="1">Uncharacterized protein</fullName>
    </submittedName>
</protein>
<accession>A0A2P2KAZ4</accession>
<dbReference type="EMBL" id="GGEC01022429">
    <property type="protein sequence ID" value="MBX02913.1"/>
    <property type="molecule type" value="Transcribed_RNA"/>
</dbReference>
<organism evidence="1">
    <name type="scientific">Rhizophora mucronata</name>
    <name type="common">Asiatic mangrove</name>
    <dbReference type="NCBI Taxonomy" id="61149"/>
    <lineage>
        <taxon>Eukaryota</taxon>
        <taxon>Viridiplantae</taxon>
        <taxon>Streptophyta</taxon>
        <taxon>Embryophyta</taxon>
        <taxon>Tracheophyta</taxon>
        <taxon>Spermatophyta</taxon>
        <taxon>Magnoliopsida</taxon>
        <taxon>eudicotyledons</taxon>
        <taxon>Gunneridae</taxon>
        <taxon>Pentapetalae</taxon>
        <taxon>rosids</taxon>
        <taxon>fabids</taxon>
        <taxon>Malpighiales</taxon>
        <taxon>Rhizophoraceae</taxon>
        <taxon>Rhizophora</taxon>
    </lineage>
</organism>
<proteinExistence type="predicted"/>
<reference evidence="1" key="1">
    <citation type="submission" date="2018-02" db="EMBL/GenBank/DDBJ databases">
        <title>Rhizophora mucronata_Transcriptome.</title>
        <authorList>
            <person name="Meera S.P."/>
            <person name="Sreeshan A."/>
            <person name="Augustine A."/>
        </authorList>
    </citation>
    <scope>NUCLEOTIDE SEQUENCE</scope>
    <source>
        <tissue evidence="1">Leaf</tissue>
    </source>
</reference>
<dbReference type="AlphaFoldDB" id="A0A2P2KAZ4"/>
<evidence type="ECO:0000313" key="1">
    <source>
        <dbReference type="EMBL" id="MBX02913.1"/>
    </source>
</evidence>
<name>A0A2P2KAZ4_RHIMU</name>